<evidence type="ECO:0000313" key="7">
    <source>
        <dbReference type="EMBL" id="VDH93079.1"/>
    </source>
</evidence>
<evidence type="ECO:0000256" key="5">
    <source>
        <dbReference type="ARBA" id="ARBA00022840"/>
    </source>
</evidence>
<dbReference type="AlphaFoldDB" id="A0A8B6BMN3"/>
<feature type="domain" description="Protein kinase" evidence="6">
    <location>
        <begin position="1"/>
        <end position="251"/>
    </location>
</feature>
<dbReference type="PANTHER" id="PTHR24056:SF246">
    <property type="entry name" value="ECDYSONE-INDUCED PROTEIN 63E, ISOFORM N"/>
    <property type="match status" value="1"/>
</dbReference>
<evidence type="ECO:0000256" key="3">
    <source>
        <dbReference type="ARBA" id="ARBA00022741"/>
    </source>
</evidence>
<gene>
    <name evidence="7" type="ORF">MGAL_10B074024</name>
</gene>
<dbReference type="GO" id="GO:0005524">
    <property type="term" value="F:ATP binding"/>
    <property type="evidence" value="ECO:0007669"/>
    <property type="project" value="UniProtKB-KW"/>
</dbReference>
<evidence type="ECO:0000256" key="4">
    <source>
        <dbReference type="ARBA" id="ARBA00022777"/>
    </source>
</evidence>
<dbReference type="EMBL" id="UYJE01000423">
    <property type="protein sequence ID" value="VDH93079.1"/>
    <property type="molecule type" value="Genomic_DNA"/>
</dbReference>
<dbReference type="PANTHER" id="PTHR24056">
    <property type="entry name" value="CELL DIVISION PROTEIN KINASE"/>
    <property type="match status" value="1"/>
</dbReference>
<dbReference type="Gene3D" id="1.10.510.10">
    <property type="entry name" value="Transferase(Phosphotransferase) domain 1"/>
    <property type="match status" value="1"/>
</dbReference>
<accession>A0A8B6BMN3</accession>
<dbReference type="GO" id="GO:0004693">
    <property type="term" value="F:cyclin-dependent protein serine/threonine kinase activity"/>
    <property type="evidence" value="ECO:0007669"/>
    <property type="project" value="UniProtKB-EC"/>
</dbReference>
<keyword evidence="4 7" id="KW-0418">Kinase</keyword>
<keyword evidence="3" id="KW-0547">Nucleotide-binding</keyword>
<reference evidence="7" key="1">
    <citation type="submission" date="2018-11" db="EMBL/GenBank/DDBJ databases">
        <authorList>
            <person name="Alioto T."/>
            <person name="Alioto T."/>
        </authorList>
    </citation>
    <scope>NUCLEOTIDE SEQUENCE</scope>
</reference>
<dbReference type="OrthoDB" id="1732493at2759"/>
<name>A0A8B6BMN3_MYTGA</name>
<dbReference type="SMART" id="SM00220">
    <property type="entry name" value="S_TKc"/>
    <property type="match status" value="1"/>
</dbReference>
<dbReference type="InterPro" id="IPR000719">
    <property type="entry name" value="Prot_kinase_dom"/>
</dbReference>
<keyword evidence="8" id="KW-1185">Reference proteome</keyword>
<dbReference type="SUPFAM" id="SSF56112">
    <property type="entry name" value="Protein kinase-like (PK-like)"/>
    <property type="match status" value="1"/>
</dbReference>
<dbReference type="InterPro" id="IPR050108">
    <property type="entry name" value="CDK"/>
</dbReference>
<evidence type="ECO:0000256" key="1">
    <source>
        <dbReference type="ARBA" id="ARBA00022527"/>
    </source>
</evidence>
<sequence>MIKRIKRRLSHSFSKDQNVDDSLSDLTIEDHGAKENGSSIVHENPRILSDGESEEISITSTPGSREDVVSAVRMRNRQRRYSQEANKRLSLPADMRLPSHRSRTNLSSPEGLARAKSIPTKTYSNEVVTLWYRPPDVLLGSTEYSTPIDMWGVGCIFYEMACGRPLFPGSTVEDELHYIFKILGTPNETQFPGLSKNEDYLSYNFPFYKPEPLINVAPRLDGDGLDLLSKHLLYTANKRCSAAEAMKYPFFNSLGPSVHRLPDTVSIFTLPGIILHKDPGMRSSSLSSTGKIRRQSMLF</sequence>
<keyword evidence="2 7" id="KW-0808">Transferase</keyword>
<dbReference type="Pfam" id="PF00069">
    <property type="entry name" value="Pkinase"/>
    <property type="match status" value="1"/>
</dbReference>
<dbReference type="GO" id="GO:0005634">
    <property type="term" value="C:nucleus"/>
    <property type="evidence" value="ECO:0007669"/>
    <property type="project" value="TreeGrafter"/>
</dbReference>
<protein>
    <submittedName>
        <fullName evidence="7">Cyclin-dependent kinase 17</fullName>
        <ecNumber evidence="7">2.7.11.22</ecNumber>
    </submittedName>
</protein>
<keyword evidence="5" id="KW-0067">ATP-binding</keyword>
<keyword evidence="1" id="KW-0723">Serine/threonine-protein kinase</keyword>
<dbReference type="GO" id="GO:0005737">
    <property type="term" value="C:cytoplasm"/>
    <property type="evidence" value="ECO:0007669"/>
    <property type="project" value="TreeGrafter"/>
</dbReference>
<evidence type="ECO:0000313" key="8">
    <source>
        <dbReference type="Proteomes" id="UP000596742"/>
    </source>
</evidence>
<comment type="caution">
    <text evidence="7">The sequence shown here is derived from an EMBL/GenBank/DDBJ whole genome shotgun (WGS) entry which is preliminary data.</text>
</comment>
<dbReference type="EC" id="2.7.11.22" evidence="7"/>
<organism evidence="7 8">
    <name type="scientific">Mytilus galloprovincialis</name>
    <name type="common">Mediterranean mussel</name>
    <dbReference type="NCBI Taxonomy" id="29158"/>
    <lineage>
        <taxon>Eukaryota</taxon>
        <taxon>Metazoa</taxon>
        <taxon>Spiralia</taxon>
        <taxon>Lophotrochozoa</taxon>
        <taxon>Mollusca</taxon>
        <taxon>Bivalvia</taxon>
        <taxon>Autobranchia</taxon>
        <taxon>Pteriomorphia</taxon>
        <taxon>Mytilida</taxon>
        <taxon>Mytiloidea</taxon>
        <taxon>Mytilidae</taxon>
        <taxon>Mytilinae</taxon>
        <taxon>Mytilus</taxon>
    </lineage>
</organism>
<dbReference type="PROSITE" id="PS50011">
    <property type="entry name" value="PROTEIN_KINASE_DOM"/>
    <property type="match status" value="1"/>
</dbReference>
<evidence type="ECO:0000259" key="6">
    <source>
        <dbReference type="PROSITE" id="PS50011"/>
    </source>
</evidence>
<dbReference type="Proteomes" id="UP000596742">
    <property type="component" value="Unassembled WGS sequence"/>
</dbReference>
<evidence type="ECO:0000256" key="2">
    <source>
        <dbReference type="ARBA" id="ARBA00022679"/>
    </source>
</evidence>
<dbReference type="InterPro" id="IPR011009">
    <property type="entry name" value="Kinase-like_dom_sf"/>
</dbReference>
<proteinExistence type="predicted"/>